<dbReference type="InterPro" id="IPR058163">
    <property type="entry name" value="LysR-type_TF_proteobact-type"/>
</dbReference>
<accession>A0ABT7XK80</accession>
<keyword evidence="2" id="KW-0805">Transcription regulation</keyword>
<dbReference type="PANTHER" id="PTHR30537:SF5">
    <property type="entry name" value="HTH-TYPE TRANSCRIPTIONAL ACTIVATOR TTDR-RELATED"/>
    <property type="match status" value="1"/>
</dbReference>
<dbReference type="SUPFAM" id="SSF46785">
    <property type="entry name" value="Winged helix' DNA-binding domain"/>
    <property type="match status" value="1"/>
</dbReference>
<dbReference type="Pfam" id="PF00126">
    <property type="entry name" value="HTH_1"/>
    <property type="match status" value="1"/>
</dbReference>
<keyword evidence="3" id="KW-0238">DNA-binding</keyword>
<reference evidence="6" key="1">
    <citation type="submission" date="2023-06" db="EMBL/GenBank/DDBJ databases">
        <authorList>
            <person name="Zhang S."/>
        </authorList>
    </citation>
    <scope>NUCLEOTIDE SEQUENCE</scope>
    <source>
        <strain evidence="6">SG2303</strain>
    </source>
</reference>
<dbReference type="InterPro" id="IPR005119">
    <property type="entry name" value="LysR_subst-bd"/>
</dbReference>
<evidence type="ECO:0000256" key="1">
    <source>
        <dbReference type="ARBA" id="ARBA00009437"/>
    </source>
</evidence>
<sequence>MLDEVSELALFCAIAESGSLVGAGARLGLSGALVSKRLIRLEARLGVRLVTRTTRRLSLTAEGELYYQRGREALALLADTEERLRASRAEPAGVLRVTASASFGRQHIAPFLPAFLARYPALSVHLYLTDAVVDLVAERMDLAIRIGRPVDSDWVARRLADNRRVLCAAPDYLARRGVPQRAADLSGHDCLLLAEPGTRYQNWTLEGPSGQETVRVGGRLVCDHGEAVGEACAAGGGIAIKSVWDIGNALRAGRVVTVLPQYRLPAQDVYALYPQRAALPRIGVFVDYLMECYGRVPYWEEGL</sequence>
<dbReference type="InterPro" id="IPR036388">
    <property type="entry name" value="WH-like_DNA-bd_sf"/>
</dbReference>
<dbReference type="EMBL" id="JAUEDK010000005">
    <property type="protein sequence ID" value="MDN0074194.1"/>
    <property type="molecule type" value="Genomic_DNA"/>
</dbReference>
<organism evidence="6 7">
    <name type="scientific">Crenobacter oryzisoli</name>
    <dbReference type="NCBI Taxonomy" id="3056844"/>
    <lineage>
        <taxon>Bacteria</taxon>
        <taxon>Pseudomonadati</taxon>
        <taxon>Pseudomonadota</taxon>
        <taxon>Betaproteobacteria</taxon>
        <taxon>Neisseriales</taxon>
        <taxon>Neisseriaceae</taxon>
        <taxon>Crenobacter</taxon>
    </lineage>
</organism>
<dbReference type="Proteomes" id="UP001168540">
    <property type="component" value="Unassembled WGS sequence"/>
</dbReference>
<evidence type="ECO:0000313" key="6">
    <source>
        <dbReference type="EMBL" id="MDN0074194.1"/>
    </source>
</evidence>
<dbReference type="RefSeq" id="WP_289828745.1">
    <property type="nucleotide sequence ID" value="NZ_JAUEDK010000005.1"/>
</dbReference>
<evidence type="ECO:0000259" key="5">
    <source>
        <dbReference type="PROSITE" id="PS50931"/>
    </source>
</evidence>
<dbReference type="Pfam" id="PF03466">
    <property type="entry name" value="LysR_substrate"/>
    <property type="match status" value="1"/>
</dbReference>
<proteinExistence type="inferred from homology"/>
<keyword evidence="7" id="KW-1185">Reference proteome</keyword>
<dbReference type="CDD" id="cd08422">
    <property type="entry name" value="PBP2_CrgA_like"/>
    <property type="match status" value="1"/>
</dbReference>
<evidence type="ECO:0000256" key="2">
    <source>
        <dbReference type="ARBA" id="ARBA00023015"/>
    </source>
</evidence>
<protein>
    <submittedName>
        <fullName evidence="6">LysR family transcriptional regulator</fullName>
    </submittedName>
</protein>
<dbReference type="Gene3D" id="1.10.10.10">
    <property type="entry name" value="Winged helix-like DNA-binding domain superfamily/Winged helix DNA-binding domain"/>
    <property type="match status" value="1"/>
</dbReference>
<comment type="similarity">
    <text evidence="1">Belongs to the LysR transcriptional regulatory family.</text>
</comment>
<dbReference type="SUPFAM" id="SSF53850">
    <property type="entry name" value="Periplasmic binding protein-like II"/>
    <property type="match status" value="1"/>
</dbReference>
<dbReference type="Gene3D" id="3.40.190.290">
    <property type="match status" value="1"/>
</dbReference>
<feature type="domain" description="HTH lysR-type" evidence="5">
    <location>
        <begin position="3"/>
        <end position="60"/>
    </location>
</feature>
<keyword evidence="4" id="KW-0804">Transcription</keyword>
<dbReference type="InterPro" id="IPR036390">
    <property type="entry name" value="WH_DNA-bd_sf"/>
</dbReference>
<dbReference type="PROSITE" id="PS50931">
    <property type="entry name" value="HTH_LYSR"/>
    <property type="match status" value="1"/>
</dbReference>
<evidence type="ECO:0000256" key="4">
    <source>
        <dbReference type="ARBA" id="ARBA00023163"/>
    </source>
</evidence>
<dbReference type="InterPro" id="IPR000847">
    <property type="entry name" value="LysR_HTH_N"/>
</dbReference>
<comment type="caution">
    <text evidence="6">The sequence shown here is derived from an EMBL/GenBank/DDBJ whole genome shotgun (WGS) entry which is preliminary data.</text>
</comment>
<evidence type="ECO:0000313" key="7">
    <source>
        <dbReference type="Proteomes" id="UP001168540"/>
    </source>
</evidence>
<name>A0ABT7XK80_9NEIS</name>
<gene>
    <name evidence="6" type="ORF">QU481_04730</name>
</gene>
<evidence type="ECO:0000256" key="3">
    <source>
        <dbReference type="ARBA" id="ARBA00023125"/>
    </source>
</evidence>
<dbReference type="PANTHER" id="PTHR30537">
    <property type="entry name" value="HTH-TYPE TRANSCRIPTIONAL REGULATOR"/>
    <property type="match status" value="1"/>
</dbReference>